<proteinExistence type="predicted"/>
<reference evidence="3" key="1">
    <citation type="journal article" date="2019" name="Int. J. Syst. Evol. Microbiol.">
        <title>The Global Catalogue of Microorganisms (GCM) 10K type strain sequencing project: providing services to taxonomists for standard genome sequencing and annotation.</title>
        <authorList>
            <consortium name="The Broad Institute Genomics Platform"/>
            <consortium name="The Broad Institute Genome Sequencing Center for Infectious Disease"/>
            <person name="Wu L."/>
            <person name="Ma J."/>
        </authorList>
    </citation>
    <scope>NUCLEOTIDE SEQUENCE [LARGE SCALE GENOMIC DNA]</scope>
    <source>
        <strain evidence="3">JCM 17494</strain>
    </source>
</reference>
<keyword evidence="3" id="KW-1185">Reference proteome</keyword>
<dbReference type="EMBL" id="BAABBE010000005">
    <property type="protein sequence ID" value="GAA3634336.1"/>
    <property type="molecule type" value="Genomic_DNA"/>
</dbReference>
<dbReference type="RefSeq" id="WP_346129320.1">
    <property type="nucleotide sequence ID" value="NZ_BAABBE010000005.1"/>
</dbReference>
<name>A0ABP7AJQ6_9PSEU</name>
<feature type="transmembrane region" description="Helical" evidence="1">
    <location>
        <begin position="6"/>
        <end position="26"/>
    </location>
</feature>
<keyword evidence="1" id="KW-0812">Transmembrane</keyword>
<accession>A0ABP7AJQ6</accession>
<protein>
    <submittedName>
        <fullName evidence="2">Uncharacterized protein</fullName>
    </submittedName>
</protein>
<keyword evidence="1" id="KW-1133">Transmembrane helix</keyword>
<keyword evidence="1" id="KW-0472">Membrane</keyword>
<sequence length="63" mass="6404">MQVNSLAPLVVGVLVLALFVLVGFVVHRLADGNAKKIAGVVVALTLLLGAVPALVVAFQVLVS</sequence>
<gene>
    <name evidence="2" type="ORF">GCM10022267_21270</name>
</gene>
<comment type="caution">
    <text evidence="2">The sequence shown here is derived from an EMBL/GenBank/DDBJ whole genome shotgun (WGS) entry which is preliminary data.</text>
</comment>
<evidence type="ECO:0000313" key="3">
    <source>
        <dbReference type="Proteomes" id="UP001500711"/>
    </source>
</evidence>
<evidence type="ECO:0000256" key="1">
    <source>
        <dbReference type="SAM" id="Phobius"/>
    </source>
</evidence>
<dbReference type="Proteomes" id="UP001500711">
    <property type="component" value="Unassembled WGS sequence"/>
</dbReference>
<evidence type="ECO:0000313" key="2">
    <source>
        <dbReference type="EMBL" id="GAA3634336.1"/>
    </source>
</evidence>
<feature type="transmembrane region" description="Helical" evidence="1">
    <location>
        <begin position="38"/>
        <end position="62"/>
    </location>
</feature>
<organism evidence="2 3">
    <name type="scientific">Lentzea roselyniae</name>
    <dbReference type="NCBI Taxonomy" id="531940"/>
    <lineage>
        <taxon>Bacteria</taxon>
        <taxon>Bacillati</taxon>
        <taxon>Actinomycetota</taxon>
        <taxon>Actinomycetes</taxon>
        <taxon>Pseudonocardiales</taxon>
        <taxon>Pseudonocardiaceae</taxon>
        <taxon>Lentzea</taxon>
    </lineage>
</organism>